<dbReference type="HOGENOM" id="CLU_182247_0_0_9"/>
<keyword evidence="2" id="KW-1185">Reference proteome</keyword>
<dbReference type="STRING" id="1116391.PM3016_1389"/>
<proteinExistence type="predicted"/>
<sequence>MQIRVIEAAMTHSKEDGYRGYVQFHYGEHKQPYELALFSKRGIDWDYSLIFAKESGPEEEILIIEDKLEKDDDFFDELVDAAYEKLEEEPSE</sequence>
<protein>
    <submittedName>
        <fullName evidence="1">Uncharacterized protein</fullName>
    </submittedName>
</protein>
<reference evidence="1 2" key="1">
    <citation type="journal article" date="2012" name="J. Bacteriol.">
        <title>Complete Genome Sequence of Paenibacillus mucilaginosus 3016, a Bacterium Functional as Microbial Fertilizer.</title>
        <authorList>
            <person name="Ma M."/>
            <person name="Wang Z."/>
            <person name="Li L."/>
            <person name="Jiang X."/>
            <person name="Guan D."/>
            <person name="Cao F."/>
            <person name="Chen H."/>
            <person name="Wang X."/>
            <person name="Shen D."/>
            <person name="Du B."/>
            <person name="Li J."/>
        </authorList>
    </citation>
    <scope>NUCLEOTIDE SEQUENCE [LARGE SCALE GENOMIC DNA]</scope>
    <source>
        <strain evidence="1 2">3016</strain>
    </source>
</reference>
<dbReference type="RefSeq" id="WP_014368927.1">
    <property type="nucleotide sequence ID" value="NC_016935.1"/>
</dbReference>
<evidence type="ECO:0000313" key="1">
    <source>
        <dbReference type="EMBL" id="AFC28315.1"/>
    </source>
</evidence>
<gene>
    <name evidence="1" type="ORF">PM3016_1389</name>
</gene>
<dbReference type="EMBL" id="CP003235">
    <property type="protein sequence ID" value="AFC28315.1"/>
    <property type="molecule type" value="Genomic_DNA"/>
</dbReference>
<dbReference type="KEGG" id="pmq:PM3016_1389"/>
<evidence type="ECO:0000313" key="2">
    <source>
        <dbReference type="Proteomes" id="UP000007523"/>
    </source>
</evidence>
<organism evidence="1 2">
    <name type="scientific">Paenibacillus mucilaginosus 3016</name>
    <dbReference type="NCBI Taxonomy" id="1116391"/>
    <lineage>
        <taxon>Bacteria</taxon>
        <taxon>Bacillati</taxon>
        <taxon>Bacillota</taxon>
        <taxon>Bacilli</taxon>
        <taxon>Bacillales</taxon>
        <taxon>Paenibacillaceae</taxon>
        <taxon>Paenibacillus</taxon>
    </lineage>
</organism>
<dbReference type="Proteomes" id="UP000007523">
    <property type="component" value="Chromosome"/>
</dbReference>
<dbReference type="AlphaFoldDB" id="H6NEL1"/>
<name>H6NEL1_9BACL</name>
<accession>H6NEL1</accession>